<dbReference type="EMBL" id="QFQP01000168">
    <property type="protein sequence ID" value="PZR02878.1"/>
    <property type="molecule type" value="Genomic_DNA"/>
</dbReference>
<sequence>GWTITPVSLPEVEQRFDPADREWIAFKSKLEPGDRVVRLVAPGSHWANSAGWDGYAIVRGDRIVAELAVLLS</sequence>
<comment type="caution">
    <text evidence="1">The sequence shown here is derived from an EMBL/GenBank/DDBJ whole genome shotgun (WGS) entry which is preliminary data.</text>
</comment>
<gene>
    <name evidence="1" type="ORF">DI536_36770</name>
</gene>
<name>A0A2W5U2K0_9BACT</name>
<protein>
    <submittedName>
        <fullName evidence="1">Uncharacterized protein</fullName>
    </submittedName>
</protein>
<dbReference type="Proteomes" id="UP000249061">
    <property type="component" value="Unassembled WGS sequence"/>
</dbReference>
<evidence type="ECO:0000313" key="2">
    <source>
        <dbReference type="Proteomes" id="UP000249061"/>
    </source>
</evidence>
<reference evidence="1 2" key="1">
    <citation type="submission" date="2017-08" db="EMBL/GenBank/DDBJ databases">
        <title>Infants hospitalized years apart are colonized by the same room-sourced microbial strains.</title>
        <authorList>
            <person name="Brooks B."/>
            <person name="Olm M.R."/>
            <person name="Firek B.A."/>
            <person name="Baker R."/>
            <person name="Thomas B.C."/>
            <person name="Morowitz M.J."/>
            <person name="Banfield J.F."/>
        </authorList>
    </citation>
    <scope>NUCLEOTIDE SEQUENCE [LARGE SCALE GENOMIC DNA]</scope>
    <source>
        <strain evidence="1">S2_003_000_R2_14</strain>
    </source>
</reference>
<feature type="non-terminal residue" evidence="1">
    <location>
        <position position="1"/>
    </location>
</feature>
<organism evidence="1 2">
    <name type="scientific">Archangium gephyra</name>
    <dbReference type="NCBI Taxonomy" id="48"/>
    <lineage>
        <taxon>Bacteria</taxon>
        <taxon>Pseudomonadati</taxon>
        <taxon>Myxococcota</taxon>
        <taxon>Myxococcia</taxon>
        <taxon>Myxococcales</taxon>
        <taxon>Cystobacterineae</taxon>
        <taxon>Archangiaceae</taxon>
        <taxon>Archangium</taxon>
    </lineage>
</organism>
<accession>A0A2W5U2K0</accession>
<evidence type="ECO:0000313" key="1">
    <source>
        <dbReference type="EMBL" id="PZR02878.1"/>
    </source>
</evidence>
<proteinExistence type="predicted"/>
<dbReference type="AlphaFoldDB" id="A0A2W5U2K0"/>